<feature type="non-terminal residue" evidence="2">
    <location>
        <position position="1"/>
    </location>
</feature>
<dbReference type="RefSeq" id="WP_413280180.1">
    <property type="nucleotide sequence ID" value="NZ_JBHFNT010000226.1"/>
</dbReference>
<reference evidence="2 3" key="1">
    <citation type="submission" date="2024-09" db="EMBL/GenBank/DDBJ databases">
        <title>Floridaenema gen nov. (Aerosakkonemataceae, Aerosakkonematales ord. nov., Cyanobacteria) from benthic tropical and subtropical fresh waters, with the description of four new species.</title>
        <authorList>
            <person name="Moretto J.A."/>
            <person name="Berthold D.E."/>
            <person name="Lefler F.W."/>
            <person name="Huang I.-S."/>
            <person name="Laughinghouse H. IV."/>
        </authorList>
    </citation>
    <scope>NUCLEOTIDE SEQUENCE [LARGE SCALE GENOMIC DNA]</scope>
    <source>
        <strain evidence="2 3">BLCC-F167</strain>
    </source>
</reference>
<sequence>TNYKYELSGDDKKAIVLGKMLSTALKGYSGTVALIGPAGADKTSQAVVCEHKTAGQDPQPASVSDTEVKCNDPMQSI</sequence>
<evidence type="ECO:0000313" key="2">
    <source>
        <dbReference type="EMBL" id="MFB2837842.1"/>
    </source>
</evidence>
<evidence type="ECO:0000256" key="1">
    <source>
        <dbReference type="SAM" id="MobiDB-lite"/>
    </source>
</evidence>
<accession>A0ABV4WSK0</accession>
<keyword evidence="3" id="KW-1185">Reference proteome</keyword>
<dbReference type="Pfam" id="PF16734">
    <property type="entry name" value="Pilin_GH"/>
    <property type="match status" value="1"/>
</dbReference>
<feature type="region of interest" description="Disordered" evidence="1">
    <location>
        <begin position="53"/>
        <end position="77"/>
    </location>
</feature>
<protein>
    <submittedName>
        <fullName evidence="2">Type IV pilin-like G/H family protein</fullName>
    </submittedName>
</protein>
<organism evidence="2 3">
    <name type="scientific">Floridaenema evergladense BLCC-F167</name>
    <dbReference type="NCBI Taxonomy" id="3153639"/>
    <lineage>
        <taxon>Bacteria</taxon>
        <taxon>Bacillati</taxon>
        <taxon>Cyanobacteriota</taxon>
        <taxon>Cyanophyceae</taxon>
        <taxon>Oscillatoriophycideae</taxon>
        <taxon>Aerosakkonematales</taxon>
        <taxon>Aerosakkonemataceae</taxon>
        <taxon>Floridanema</taxon>
        <taxon>Floridanema evergladense</taxon>
    </lineage>
</organism>
<dbReference type="EMBL" id="JBHFNT010000226">
    <property type="protein sequence ID" value="MFB2837842.1"/>
    <property type="molecule type" value="Genomic_DNA"/>
</dbReference>
<dbReference type="Proteomes" id="UP001576780">
    <property type="component" value="Unassembled WGS sequence"/>
</dbReference>
<gene>
    <name evidence="2" type="ORF">ACE1CA_25345</name>
</gene>
<proteinExistence type="predicted"/>
<comment type="caution">
    <text evidence="2">The sequence shown here is derived from an EMBL/GenBank/DDBJ whole genome shotgun (WGS) entry which is preliminary data.</text>
</comment>
<name>A0ABV4WSK0_9CYAN</name>
<dbReference type="InterPro" id="IPR031975">
    <property type="entry name" value="Pilin_GH"/>
</dbReference>
<evidence type="ECO:0000313" key="3">
    <source>
        <dbReference type="Proteomes" id="UP001576780"/>
    </source>
</evidence>